<gene>
    <name evidence="1" type="ORF">PMAYCL1PPCAC_26054</name>
</gene>
<keyword evidence="2" id="KW-1185">Reference proteome</keyword>
<feature type="non-terminal residue" evidence="1">
    <location>
        <position position="145"/>
    </location>
</feature>
<name>A0AAN5I8Y5_9BILA</name>
<dbReference type="EMBL" id="BTRK01000005">
    <property type="protein sequence ID" value="GMR55859.1"/>
    <property type="molecule type" value="Genomic_DNA"/>
</dbReference>
<protein>
    <submittedName>
        <fullName evidence="1">Uncharacterized protein</fullName>
    </submittedName>
</protein>
<dbReference type="AlphaFoldDB" id="A0AAN5I8Y5"/>
<organism evidence="1 2">
    <name type="scientific">Pristionchus mayeri</name>
    <dbReference type="NCBI Taxonomy" id="1317129"/>
    <lineage>
        <taxon>Eukaryota</taxon>
        <taxon>Metazoa</taxon>
        <taxon>Ecdysozoa</taxon>
        <taxon>Nematoda</taxon>
        <taxon>Chromadorea</taxon>
        <taxon>Rhabditida</taxon>
        <taxon>Rhabditina</taxon>
        <taxon>Diplogasteromorpha</taxon>
        <taxon>Diplogasteroidea</taxon>
        <taxon>Neodiplogasteridae</taxon>
        <taxon>Pristionchus</taxon>
    </lineage>
</organism>
<proteinExistence type="predicted"/>
<dbReference type="Proteomes" id="UP001328107">
    <property type="component" value="Unassembled WGS sequence"/>
</dbReference>
<reference evidence="2" key="1">
    <citation type="submission" date="2022-10" db="EMBL/GenBank/DDBJ databases">
        <title>Genome assembly of Pristionchus species.</title>
        <authorList>
            <person name="Yoshida K."/>
            <person name="Sommer R.J."/>
        </authorList>
    </citation>
    <scope>NUCLEOTIDE SEQUENCE [LARGE SCALE GENOMIC DNA]</scope>
    <source>
        <strain evidence="2">RS5460</strain>
    </source>
</reference>
<evidence type="ECO:0000313" key="1">
    <source>
        <dbReference type="EMBL" id="GMR55859.1"/>
    </source>
</evidence>
<evidence type="ECO:0000313" key="2">
    <source>
        <dbReference type="Proteomes" id="UP001328107"/>
    </source>
</evidence>
<accession>A0AAN5I8Y5</accession>
<sequence length="145" mass="16634">MGMFPQVGQGFIWEEVKKIPSEHQAIIFVPESKRLFEVSFCTKDIDKNALYPPTWIEWTSVGPRDLSRPIPLEGVTIMDDGKYRCLQPEHSNETTFKSMLLFPDREDLGRFVGKHNAWSPHVGIVVCDEDTEVTRGAYCVGYIQR</sequence>
<comment type="caution">
    <text evidence="1">The sequence shown here is derived from an EMBL/GenBank/DDBJ whole genome shotgun (WGS) entry which is preliminary data.</text>
</comment>